<dbReference type="Pfam" id="PF00753">
    <property type="entry name" value="Lactamase_B"/>
    <property type="match status" value="1"/>
</dbReference>
<evidence type="ECO:0000313" key="6">
    <source>
        <dbReference type="EMBL" id="HIH09668.1"/>
    </source>
</evidence>
<gene>
    <name evidence="6" type="ORF">HA254_03265</name>
</gene>
<feature type="domain" description="Metallo-beta-lactamase" evidence="5">
    <location>
        <begin position="21"/>
        <end position="198"/>
    </location>
</feature>
<dbReference type="GO" id="GO:0046872">
    <property type="term" value="F:metal ion binding"/>
    <property type="evidence" value="ECO:0007669"/>
    <property type="project" value="UniProtKB-KW"/>
</dbReference>
<dbReference type="InterPro" id="IPR001279">
    <property type="entry name" value="Metallo-B-lactamas"/>
</dbReference>
<dbReference type="EMBL" id="DUGC01000053">
    <property type="protein sequence ID" value="HIH09668.1"/>
    <property type="molecule type" value="Genomic_DNA"/>
</dbReference>
<dbReference type="Gene3D" id="3.60.15.10">
    <property type="entry name" value="Ribonuclease Z/Hydroxyacylglutathione hydrolase-like"/>
    <property type="match status" value="1"/>
</dbReference>
<protein>
    <submittedName>
        <fullName evidence="6">MBL fold metallo-hydrolase</fullName>
    </submittedName>
</protein>
<comment type="cofactor">
    <cofactor evidence="1">
        <name>Zn(2+)</name>
        <dbReference type="ChEBI" id="CHEBI:29105"/>
    </cofactor>
</comment>
<accession>A0A7J4IVW9</accession>
<keyword evidence="3 6" id="KW-0378">Hydrolase</keyword>
<evidence type="ECO:0000256" key="4">
    <source>
        <dbReference type="ARBA" id="ARBA00022833"/>
    </source>
</evidence>
<dbReference type="CDD" id="cd06262">
    <property type="entry name" value="metallo-hydrolase-like_MBL-fold"/>
    <property type="match status" value="1"/>
</dbReference>
<dbReference type="InterPro" id="IPR051453">
    <property type="entry name" value="MBL_Glyoxalase_II"/>
</dbReference>
<evidence type="ECO:0000256" key="1">
    <source>
        <dbReference type="ARBA" id="ARBA00001947"/>
    </source>
</evidence>
<organism evidence="6 7">
    <name type="scientific">Candidatus Iainarchaeum sp</name>
    <dbReference type="NCBI Taxonomy" id="3101447"/>
    <lineage>
        <taxon>Archaea</taxon>
        <taxon>Candidatus Iainarchaeota</taxon>
        <taxon>Candidatus Iainarchaeia</taxon>
        <taxon>Candidatus Iainarchaeales</taxon>
        <taxon>Candidatus Iainarchaeaceae</taxon>
        <taxon>Candidatus Iainarchaeum</taxon>
    </lineage>
</organism>
<proteinExistence type="predicted"/>
<comment type="caution">
    <text evidence="6">The sequence shown here is derived from an EMBL/GenBank/DDBJ whole genome shotgun (WGS) entry which is preliminary data.</text>
</comment>
<dbReference type="InterPro" id="IPR036866">
    <property type="entry name" value="RibonucZ/Hydroxyglut_hydro"/>
</dbReference>
<keyword evidence="4" id="KW-0862">Zinc</keyword>
<name>A0A7J4IVW9_9ARCH</name>
<dbReference type="AlphaFoldDB" id="A0A7J4IVW9"/>
<evidence type="ECO:0000259" key="5">
    <source>
        <dbReference type="SMART" id="SM00849"/>
    </source>
</evidence>
<evidence type="ECO:0000256" key="2">
    <source>
        <dbReference type="ARBA" id="ARBA00022723"/>
    </source>
</evidence>
<keyword evidence="2" id="KW-0479">Metal-binding</keyword>
<dbReference type="SMART" id="SM00849">
    <property type="entry name" value="Lactamase_B"/>
    <property type="match status" value="1"/>
</dbReference>
<dbReference type="Proteomes" id="UP000565078">
    <property type="component" value="Unassembled WGS sequence"/>
</dbReference>
<evidence type="ECO:0000256" key="3">
    <source>
        <dbReference type="ARBA" id="ARBA00022801"/>
    </source>
</evidence>
<evidence type="ECO:0000313" key="7">
    <source>
        <dbReference type="Proteomes" id="UP000565078"/>
    </source>
</evidence>
<dbReference type="PANTHER" id="PTHR46233">
    <property type="entry name" value="HYDROXYACYLGLUTATHIONE HYDROLASE GLOC"/>
    <property type="match status" value="1"/>
</dbReference>
<reference evidence="7" key="1">
    <citation type="journal article" date="2020" name="bioRxiv">
        <title>A rank-normalized archaeal taxonomy based on genome phylogeny resolves widespread incomplete and uneven classifications.</title>
        <authorList>
            <person name="Rinke C."/>
            <person name="Chuvochina M."/>
            <person name="Mussig A.J."/>
            <person name="Chaumeil P.-A."/>
            <person name="Waite D.W."/>
            <person name="Whitman W.B."/>
            <person name="Parks D.H."/>
            <person name="Hugenholtz P."/>
        </authorList>
    </citation>
    <scope>NUCLEOTIDE SEQUENCE [LARGE SCALE GENOMIC DNA]</scope>
</reference>
<dbReference type="PANTHER" id="PTHR46233:SF3">
    <property type="entry name" value="HYDROXYACYLGLUTATHIONE HYDROLASE GLOC"/>
    <property type="match status" value="1"/>
</dbReference>
<dbReference type="GO" id="GO:0016787">
    <property type="term" value="F:hydrolase activity"/>
    <property type="evidence" value="ECO:0007669"/>
    <property type="project" value="UniProtKB-KW"/>
</dbReference>
<dbReference type="SUPFAM" id="SSF56281">
    <property type="entry name" value="Metallo-hydrolase/oxidoreductase"/>
    <property type="match status" value="1"/>
</dbReference>
<sequence>MAFREIARGVYMLAPQRGSFSSNIYLLGGKENVLIDSGLAVDAGRLVSSLAILGILPKNIAMVLHTHGHCDHIGGSVRFPGSQLWMSRHDGRLVNAKDASFTACAMMGQGCYPKIGEFYSGTQVFSINDYRLLAIETPGHTRGSVCFYDADAKVLFSGDTLFKGAVGRHDLASGDKQELAGSIALLSGLDAKMLFPGHGQALKEKTGENFALCNALLD</sequence>